<dbReference type="SMART" id="SM00138">
    <property type="entry name" value="MeTrc"/>
    <property type="match status" value="1"/>
</dbReference>
<dbReference type="CDD" id="cd02440">
    <property type="entry name" value="AdoMet_MTases"/>
    <property type="match status" value="1"/>
</dbReference>
<dbReference type="GO" id="GO:0032259">
    <property type="term" value="P:methylation"/>
    <property type="evidence" value="ECO:0007669"/>
    <property type="project" value="UniProtKB-KW"/>
</dbReference>
<feature type="domain" description="CheR-type methyltransferase" evidence="9">
    <location>
        <begin position="51"/>
        <end position="321"/>
    </location>
</feature>
<dbReference type="Pfam" id="PF00989">
    <property type="entry name" value="PAS"/>
    <property type="match status" value="1"/>
</dbReference>
<evidence type="ECO:0000313" key="11">
    <source>
        <dbReference type="Proteomes" id="UP000184471"/>
    </source>
</evidence>
<evidence type="ECO:0000259" key="9">
    <source>
        <dbReference type="PROSITE" id="PS50123"/>
    </source>
</evidence>
<dbReference type="InterPro" id="IPR035965">
    <property type="entry name" value="PAS-like_dom_sf"/>
</dbReference>
<evidence type="ECO:0000256" key="5">
    <source>
        <dbReference type="ARBA" id="ARBA00022691"/>
    </source>
</evidence>
<dbReference type="Gene3D" id="1.10.287.620">
    <property type="entry name" value="Helix Hairpins"/>
    <property type="match status" value="1"/>
</dbReference>
<feature type="compositionally biased region" description="Basic and acidic residues" evidence="7">
    <location>
        <begin position="14"/>
        <end position="25"/>
    </location>
</feature>
<reference evidence="10 11" key="1">
    <citation type="submission" date="2016-11" db="EMBL/GenBank/DDBJ databases">
        <authorList>
            <person name="Jaros S."/>
            <person name="Januszkiewicz K."/>
            <person name="Wedrychowicz H."/>
        </authorList>
    </citation>
    <scope>NUCLEOTIDE SEQUENCE [LARGE SCALE GENOMIC DNA]</scope>
    <source>
        <strain evidence="10 11">DSM 45408</strain>
    </source>
</reference>
<keyword evidence="6" id="KW-0175">Coiled coil</keyword>
<dbReference type="GO" id="GO:0006355">
    <property type="term" value="P:regulation of DNA-templated transcription"/>
    <property type="evidence" value="ECO:0007669"/>
    <property type="project" value="InterPro"/>
</dbReference>
<dbReference type="InterPro" id="IPR013656">
    <property type="entry name" value="PAS_4"/>
</dbReference>
<evidence type="ECO:0000256" key="3">
    <source>
        <dbReference type="ARBA" id="ARBA00022603"/>
    </source>
</evidence>
<dbReference type="Pfam" id="PF01739">
    <property type="entry name" value="CheR"/>
    <property type="match status" value="1"/>
</dbReference>
<evidence type="ECO:0000256" key="6">
    <source>
        <dbReference type="SAM" id="Coils"/>
    </source>
</evidence>
<dbReference type="SMART" id="SM00091">
    <property type="entry name" value="PAS"/>
    <property type="match status" value="2"/>
</dbReference>
<dbReference type="Gene3D" id="3.40.50.150">
    <property type="entry name" value="Vaccinia Virus protein VP39"/>
    <property type="match status" value="1"/>
</dbReference>
<keyword evidence="3" id="KW-0489">Methyltransferase</keyword>
<organism evidence="10 11">
    <name type="scientific">Geodermatophilus nigrescens</name>
    <dbReference type="NCBI Taxonomy" id="1070870"/>
    <lineage>
        <taxon>Bacteria</taxon>
        <taxon>Bacillati</taxon>
        <taxon>Actinomycetota</taxon>
        <taxon>Actinomycetes</taxon>
        <taxon>Geodermatophilales</taxon>
        <taxon>Geodermatophilaceae</taxon>
        <taxon>Geodermatophilus</taxon>
    </lineage>
</organism>
<dbReference type="Proteomes" id="UP000184471">
    <property type="component" value="Unassembled WGS sequence"/>
</dbReference>
<dbReference type="InterPro" id="IPR036804">
    <property type="entry name" value="CheR_N_sf"/>
</dbReference>
<proteinExistence type="predicted"/>
<dbReference type="InterPro" id="IPR000014">
    <property type="entry name" value="PAS"/>
</dbReference>
<evidence type="ECO:0000256" key="4">
    <source>
        <dbReference type="ARBA" id="ARBA00022679"/>
    </source>
</evidence>
<dbReference type="NCBIfam" id="TIGR00229">
    <property type="entry name" value="sensory_box"/>
    <property type="match status" value="1"/>
</dbReference>
<name>A0A1M5IQ57_9ACTN</name>
<dbReference type="STRING" id="1070870.SAMN05444351_2173"/>
<protein>
    <recommendedName>
        <fullName evidence="2">protein-glutamate O-methyltransferase</fullName>
        <ecNumber evidence="2">2.1.1.80</ecNumber>
    </recommendedName>
</protein>
<dbReference type="InterPro" id="IPR000780">
    <property type="entry name" value="CheR_MeTrfase"/>
</dbReference>
<dbReference type="EC" id="2.1.1.80" evidence="2"/>
<comment type="catalytic activity">
    <reaction evidence="1">
        <text>L-glutamyl-[protein] + S-adenosyl-L-methionine = [protein]-L-glutamate 5-O-methyl ester + S-adenosyl-L-homocysteine</text>
        <dbReference type="Rhea" id="RHEA:24452"/>
        <dbReference type="Rhea" id="RHEA-COMP:10208"/>
        <dbReference type="Rhea" id="RHEA-COMP:10311"/>
        <dbReference type="ChEBI" id="CHEBI:29973"/>
        <dbReference type="ChEBI" id="CHEBI:57856"/>
        <dbReference type="ChEBI" id="CHEBI:59789"/>
        <dbReference type="ChEBI" id="CHEBI:82795"/>
        <dbReference type="EC" id="2.1.1.80"/>
    </reaction>
</comment>
<dbReference type="SUPFAM" id="SSF47757">
    <property type="entry name" value="Chemotaxis receptor methyltransferase CheR, N-terminal domain"/>
    <property type="match status" value="1"/>
</dbReference>
<dbReference type="PROSITE" id="PS50123">
    <property type="entry name" value="CHER"/>
    <property type="match status" value="1"/>
</dbReference>
<evidence type="ECO:0000256" key="1">
    <source>
        <dbReference type="ARBA" id="ARBA00001541"/>
    </source>
</evidence>
<gene>
    <name evidence="10" type="ORF">SAMN05444351_2173</name>
</gene>
<dbReference type="PROSITE" id="PS50112">
    <property type="entry name" value="PAS"/>
    <property type="match status" value="1"/>
</dbReference>
<dbReference type="PANTHER" id="PTHR24422">
    <property type="entry name" value="CHEMOTAXIS PROTEIN METHYLTRANSFERASE"/>
    <property type="match status" value="1"/>
</dbReference>
<dbReference type="CDD" id="cd00130">
    <property type="entry name" value="PAS"/>
    <property type="match status" value="2"/>
</dbReference>
<feature type="compositionally biased region" description="Low complexity" evidence="7">
    <location>
        <begin position="1"/>
        <end position="11"/>
    </location>
</feature>
<accession>A0A1M5IQ57</accession>
<dbReference type="Pfam" id="PF03705">
    <property type="entry name" value="CheR_N"/>
    <property type="match status" value="1"/>
</dbReference>
<dbReference type="GO" id="GO:0008983">
    <property type="term" value="F:protein-glutamate O-methyltransferase activity"/>
    <property type="evidence" value="ECO:0007669"/>
    <property type="project" value="UniProtKB-EC"/>
</dbReference>
<dbReference type="InterPro" id="IPR022641">
    <property type="entry name" value="CheR_N"/>
</dbReference>
<dbReference type="PRINTS" id="PR00996">
    <property type="entry name" value="CHERMTFRASE"/>
</dbReference>
<dbReference type="InterPro" id="IPR022642">
    <property type="entry name" value="CheR_C"/>
</dbReference>
<dbReference type="Gene3D" id="1.10.155.10">
    <property type="entry name" value="Chemotaxis receptor methyltransferase CheR, N-terminal domain"/>
    <property type="match status" value="1"/>
</dbReference>
<dbReference type="Pfam" id="PF08448">
    <property type="entry name" value="PAS_4"/>
    <property type="match status" value="1"/>
</dbReference>
<dbReference type="OrthoDB" id="9816309at2"/>
<feature type="region of interest" description="Disordered" evidence="7">
    <location>
        <begin position="1"/>
        <end position="42"/>
    </location>
</feature>
<feature type="compositionally biased region" description="Acidic residues" evidence="7">
    <location>
        <begin position="26"/>
        <end position="42"/>
    </location>
</feature>
<dbReference type="AlphaFoldDB" id="A0A1M5IQ57"/>
<sequence>MAQDGPRAADGPADDLRADDLRADDPGADELLDDAEYGTEDVAGDEEAPDLFTDAAAGLDPDFEALLVYLRERRGFDFTGYKRPSLVRRVQRRMGEVGIESVAEYQDFLEVHPDEFPPLFNTILINVTSFFRDRPAWDHLRDRLLPDLLATAGPVIRVWSAGSASGQEAYSLAILLAETLGVDEFRERVKIYATDVDEEALTQARQALFTEREMTGLTPEQVERYFTQEGSRFAFRKDLRRSVIFGRNDLVQDAPISHVDLLLCRNTLMYFNAETQNRILGRLHFALAPHGLLFLGKAEMLLSHAQLFLPVDLTRRFFRKRDARTALERRVLPAAPEVDVQAGIGDLARLRRAAMVSSPGAQLVLDADGRLAMVNSHAERLFRVEDRDVGRPFQDLEVSYRPVELRAAIAEAVGTRRPVWLRGVERHQPGAEALVFDVQVVPLTREDGSPLGCTVVFEDVTHYRRLQRELEYANRQLETAYEELQSTNEELETTNEELQSTVEELETTNEELQSTNEELETMNEELQSMNDELHTTNEELRASTEEVATLYEFMSGVLSSFRAGVVVVDQDLRVLAWNAAAEDLWGLRQDEVVDQYLLNLDVGLPVSQLHALLRRQVAGDGPAHETVVLQAVNRRGRAVQIRVTVSAFTPGSGGRSGAVVLMDPAD</sequence>
<keyword evidence="11" id="KW-1185">Reference proteome</keyword>
<dbReference type="SUPFAM" id="SSF53335">
    <property type="entry name" value="S-adenosyl-L-methionine-dependent methyltransferases"/>
    <property type="match status" value="1"/>
</dbReference>
<dbReference type="EMBL" id="FQVX01000002">
    <property type="protein sequence ID" value="SHG30452.1"/>
    <property type="molecule type" value="Genomic_DNA"/>
</dbReference>
<feature type="domain" description="PAS" evidence="8">
    <location>
        <begin position="550"/>
        <end position="598"/>
    </location>
</feature>
<evidence type="ECO:0000256" key="7">
    <source>
        <dbReference type="SAM" id="MobiDB-lite"/>
    </source>
</evidence>
<feature type="coiled-coil region" evidence="6">
    <location>
        <begin position="463"/>
        <end position="546"/>
    </location>
</feature>
<dbReference type="PANTHER" id="PTHR24422:SF10">
    <property type="entry name" value="CHEMOTAXIS PROTEIN METHYLTRANSFERASE 2"/>
    <property type="match status" value="1"/>
</dbReference>
<dbReference type="SUPFAM" id="SSF55785">
    <property type="entry name" value="PYP-like sensor domain (PAS domain)"/>
    <property type="match status" value="2"/>
</dbReference>
<keyword evidence="4" id="KW-0808">Transferase</keyword>
<dbReference type="Gene3D" id="3.30.450.20">
    <property type="entry name" value="PAS domain"/>
    <property type="match status" value="2"/>
</dbReference>
<evidence type="ECO:0000313" key="10">
    <source>
        <dbReference type="EMBL" id="SHG30452.1"/>
    </source>
</evidence>
<evidence type="ECO:0000259" key="8">
    <source>
        <dbReference type="PROSITE" id="PS50112"/>
    </source>
</evidence>
<keyword evidence="5" id="KW-0949">S-adenosyl-L-methionine</keyword>
<dbReference type="InterPro" id="IPR029063">
    <property type="entry name" value="SAM-dependent_MTases_sf"/>
</dbReference>
<evidence type="ECO:0000256" key="2">
    <source>
        <dbReference type="ARBA" id="ARBA00012534"/>
    </source>
</evidence>
<dbReference type="InterPro" id="IPR050903">
    <property type="entry name" value="Bact_Chemotaxis_MeTrfase"/>
</dbReference>
<dbReference type="RefSeq" id="WP_083628549.1">
    <property type="nucleotide sequence ID" value="NZ_FQVX01000002.1"/>
</dbReference>
<dbReference type="InterPro" id="IPR013767">
    <property type="entry name" value="PAS_fold"/>
</dbReference>